<dbReference type="InterPro" id="IPR038536">
    <property type="entry name" value="Alkyl/aryl-sulf_dimr_sf"/>
</dbReference>
<comment type="caution">
    <text evidence="6">The sequence shown here is derived from an EMBL/GenBank/DDBJ whole genome shotgun (WGS) entry which is preliminary data.</text>
</comment>
<dbReference type="SUPFAM" id="SSF56281">
    <property type="entry name" value="Metallo-hydrolase/oxidoreductase"/>
    <property type="match status" value="1"/>
</dbReference>
<dbReference type="PANTHER" id="PTHR43223">
    <property type="entry name" value="ALKYL/ARYL-SULFATASE"/>
    <property type="match status" value="1"/>
</dbReference>
<keyword evidence="3" id="KW-0862">Zinc</keyword>
<dbReference type="InterPro" id="IPR029229">
    <property type="entry name" value="Alkyl_sulf_C"/>
</dbReference>
<evidence type="ECO:0000256" key="2">
    <source>
        <dbReference type="ARBA" id="ARBA00022801"/>
    </source>
</evidence>
<proteinExistence type="inferred from homology"/>
<dbReference type="RefSeq" id="WP_289832366.1">
    <property type="nucleotide sequence ID" value="NZ_JAUEDK010000097.1"/>
</dbReference>
<comment type="similarity">
    <text evidence="4">Belongs to the metallo-beta-lactamase superfamily. Type III sulfatase family.</text>
</comment>
<dbReference type="InterPro" id="IPR036527">
    <property type="entry name" value="SCP2_sterol-bd_dom_sf"/>
</dbReference>
<dbReference type="InterPro" id="IPR044097">
    <property type="entry name" value="Bds1/SdsA1_MBL-fold"/>
</dbReference>
<dbReference type="Gene3D" id="3.60.15.30">
    <property type="entry name" value="Metallo-beta-lactamase domain"/>
    <property type="match status" value="1"/>
</dbReference>
<dbReference type="CDD" id="cd07710">
    <property type="entry name" value="arylsulfatase_Sdsa1-like_MBL-fold"/>
    <property type="match status" value="1"/>
</dbReference>
<evidence type="ECO:0000256" key="4">
    <source>
        <dbReference type="ARBA" id="ARBA00033751"/>
    </source>
</evidence>
<dbReference type="InterPro" id="IPR029228">
    <property type="entry name" value="Alkyl_sulf_dimr"/>
</dbReference>
<name>A0ABT7XVF4_9NEIS</name>
<feature type="domain" description="Metallo-beta-lactamase" evidence="5">
    <location>
        <begin position="154"/>
        <end position="376"/>
    </location>
</feature>
<keyword evidence="1" id="KW-0479">Metal-binding</keyword>
<organism evidence="6 7">
    <name type="scientific">Crenobacter oryzisoli</name>
    <dbReference type="NCBI Taxonomy" id="3056844"/>
    <lineage>
        <taxon>Bacteria</taxon>
        <taxon>Pseudomonadati</taxon>
        <taxon>Pseudomonadota</taxon>
        <taxon>Betaproteobacteria</taxon>
        <taxon>Neisseriales</taxon>
        <taxon>Neisseriaceae</taxon>
        <taxon>Crenobacter</taxon>
    </lineage>
</organism>
<protein>
    <submittedName>
        <fullName evidence="6">Alkyl sulfatase dimerization domain-containing protein</fullName>
    </submittedName>
</protein>
<dbReference type="Pfam" id="PF14863">
    <property type="entry name" value="Alkyl_sulf_dimr"/>
    <property type="match status" value="1"/>
</dbReference>
<sequence>MVGASRVNEVRINPLLYFEQVFWNSGRMHAVYNGEITLAALSLIVWIGSAQAAPNPATDATRKANDAVANFLPFSNKQDFEDVHRGFIADLPSPVIKGKAGNTVIDLSQYEFLKKKGPVPASVNPSLWRQSQLLATSGLFKVVNGIYQVRNIDLANITFIRGEKGWVVIDPLTSTETAKAALDLINSKVENLPVTGVIFTHSHIDHFAGIRAIVDEKDVRSGKVPLIAPDGFMEEAVSENIFAGNVMSRRASYMYGNLLPRSPQGNVGDGLGLTTAAGNITLIEPNKLIKKTGETLTVDGVDLVFLMAPDTEAPAEMLFYFSQYKAIDLAEDANHTLHNILTLRGAKVRSAQKWSSALSQVIDMWGKDAVVSFGSHHWPQWGNQRVVEHLEKQRDLYKYINDQTLRMANQGLTMNEIAEQFVLPDSLAKEFYNRGYYGNLKHNVRATYQLYLGFWDANPANFDPLPPVEEAKKYVEMVGANKMIATAKAAYNKGEYRWAATVANKVVFADPTNQLARNVEADALEQMGYQAESGPVRNFYLSGAQELRGGMKKMAPSNASSHDIIRGMTLDSFLDFLAIHLNGPKVGDKSYAYNLRFPDIKTEYVLTVKNGVMNYSKGKQMDKADGTVTLNRSTLDDIAMGKLKLGNLTESGDVTITGDKAKFKEMLSNFDKFDFWFAIAEP</sequence>
<dbReference type="EMBL" id="JAUEDK010000097">
    <property type="protein sequence ID" value="MDN0077766.1"/>
    <property type="molecule type" value="Genomic_DNA"/>
</dbReference>
<dbReference type="Gene3D" id="1.25.40.880">
    <property type="entry name" value="Alkyl sulfatase, dimerisation domain"/>
    <property type="match status" value="1"/>
</dbReference>
<dbReference type="PANTHER" id="PTHR43223:SF1">
    <property type="entry name" value="ALKYL_ARYL-SULFATASE BDS1"/>
    <property type="match status" value="1"/>
</dbReference>
<dbReference type="Pfam" id="PF00753">
    <property type="entry name" value="Lactamase_B"/>
    <property type="match status" value="1"/>
</dbReference>
<dbReference type="InterPro" id="IPR052195">
    <property type="entry name" value="Bact_Alkyl/Aryl-Sulfatase"/>
</dbReference>
<accession>A0ABT7XVF4</accession>
<dbReference type="SMART" id="SM00849">
    <property type="entry name" value="Lactamase_B"/>
    <property type="match status" value="1"/>
</dbReference>
<evidence type="ECO:0000256" key="1">
    <source>
        <dbReference type="ARBA" id="ARBA00022723"/>
    </source>
</evidence>
<keyword evidence="7" id="KW-1185">Reference proteome</keyword>
<keyword evidence="2" id="KW-0378">Hydrolase</keyword>
<dbReference type="InterPro" id="IPR001279">
    <property type="entry name" value="Metallo-B-lactamas"/>
</dbReference>
<evidence type="ECO:0000256" key="3">
    <source>
        <dbReference type="ARBA" id="ARBA00022833"/>
    </source>
</evidence>
<reference evidence="6" key="1">
    <citation type="submission" date="2023-06" db="EMBL/GenBank/DDBJ databases">
        <authorList>
            <person name="Zhang S."/>
        </authorList>
    </citation>
    <scope>NUCLEOTIDE SEQUENCE</scope>
    <source>
        <strain evidence="6">SG2303</strain>
    </source>
</reference>
<evidence type="ECO:0000259" key="5">
    <source>
        <dbReference type="SMART" id="SM00849"/>
    </source>
</evidence>
<dbReference type="Pfam" id="PF14864">
    <property type="entry name" value="Alkyl_sulf_C"/>
    <property type="match status" value="1"/>
</dbReference>
<gene>
    <name evidence="6" type="ORF">QU481_23495</name>
</gene>
<evidence type="ECO:0000313" key="7">
    <source>
        <dbReference type="Proteomes" id="UP001168540"/>
    </source>
</evidence>
<dbReference type="InterPro" id="IPR036866">
    <property type="entry name" value="RibonucZ/Hydroxyglut_hydro"/>
</dbReference>
<evidence type="ECO:0000313" key="6">
    <source>
        <dbReference type="EMBL" id="MDN0077766.1"/>
    </source>
</evidence>
<dbReference type="Proteomes" id="UP001168540">
    <property type="component" value="Unassembled WGS sequence"/>
</dbReference>
<dbReference type="SUPFAM" id="SSF55718">
    <property type="entry name" value="SCP-like"/>
    <property type="match status" value="1"/>
</dbReference>
<dbReference type="Gene3D" id="3.30.1050.10">
    <property type="entry name" value="SCP2 sterol-binding domain"/>
    <property type="match status" value="1"/>
</dbReference>